<gene>
    <name evidence="2" type="ORF">QJS04_geneDACA009132</name>
</gene>
<proteinExistence type="predicted"/>
<keyword evidence="3" id="KW-1185">Reference proteome</keyword>
<dbReference type="PANTHER" id="PTHR35278">
    <property type="entry name" value="TRANSMEMBRANE PROTEIN-RELATED"/>
    <property type="match status" value="1"/>
</dbReference>
<reference evidence="2" key="1">
    <citation type="journal article" date="2023" name="Nat. Commun.">
        <title>Diploid and tetraploid genomes of Acorus and the evolution of monocots.</title>
        <authorList>
            <person name="Ma L."/>
            <person name="Liu K.W."/>
            <person name="Li Z."/>
            <person name="Hsiao Y.Y."/>
            <person name="Qi Y."/>
            <person name="Fu T."/>
            <person name="Tang G.D."/>
            <person name="Zhang D."/>
            <person name="Sun W.H."/>
            <person name="Liu D.K."/>
            <person name="Li Y."/>
            <person name="Chen G.Z."/>
            <person name="Liu X.D."/>
            <person name="Liao X.Y."/>
            <person name="Jiang Y.T."/>
            <person name="Yu X."/>
            <person name="Hao Y."/>
            <person name="Huang J."/>
            <person name="Zhao X.W."/>
            <person name="Ke S."/>
            <person name="Chen Y.Y."/>
            <person name="Wu W.L."/>
            <person name="Hsu J.L."/>
            <person name="Lin Y.F."/>
            <person name="Huang M.D."/>
            <person name="Li C.Y."/>
            <person name="Huang L."/>
            <person name="Wang Z.W."/>
            <person name="Zhao X."/>
            <person name="Zhong W.Y."/>
            <person name="Peng D.H."/>
            <person name="Ahmad S."/>
            <person name="Lan S."/>
            <person name="Zhang J.S."/>
            <person name="Tsai W.C."/>
            <person name="Van de Peer Y."/>
            <person name="Liu Z.J."/>
        </authorList>
    </citation>
    <scope>NUCLEOTIDE SEQUENCE</scope>
    <source>
        <strain evidence="2">SCP</strain>
    </source>
</reference>
<keyword evidence="1" id="KW-0812">Transmembrane</keyword>
<dbReference type="Proteomes" id="UP001179952">
    <property type="component" value="Unassembled WGS sequence"/>
</dbReference>
<name>A0AAV9AQU0_ACOGR</name>
<feature type="transmembrane region" description="Helical" evidence="1">
    <location>
        <begin position="57"/>
        <end position="75"/>
    </location>
</feature>
<evidence type="ECO:0000256" key="1">
    <source>
        <dbReference type="SAM" id="Phobius"/>
    </source>
</evidence>
<protein>
    <submittedName>
        <fullName evidence="2">Uncharacterized protein</fullName>
    </submittedName>
</protein>
<dbReference type="AlphaFoldDB" id="A0AAV9AQU0"/>
<comment type="caution">
    <text evidence="2">The sequence shown here is derived from an EMBL/GenBank/DDBJ whole genome shotgun (WGS) entry which is preliminary data.</text>
</comment>
<keyword evidence="1" id="KW-1133">Transmembrane helix</keyword>
<evidence type="ECO:0000313" key="2">
    <source>
        <dbReference type="EMBL" id="KAK1266698.1"/>
    </source>
</evidence>
<sequence length="232" mass="27026">MGNIVSSFVSGFTKVVGDLFGAPLDFLSGKSCSTVCGSTWDLICYIENFCVGNLLKLIAVLILFYIVLLFIYLLHKIGICGCIGRSICKISCACFTSCFSACEYWCMFLWVKLKKIKDMNRDHRLSDIEDYYLSSSEDDLTNERLSYLEAPKVVRFRRSLSVRSKERRRLELRRSLRPRSHQINVGIGRNSVFFDDELPRKRTRHVRTVRDVKVTQTSRFVRKGSRVYRRRW</sequence>
<accession>A0AAV9AQU0</accession>
<reference evidence="2" key="2">
    <citation type="submission" date="2023-06" db="EMBL/GenBank/DDBJ databases">
        <authorList>
            <person name="Ma L."/>
            <person name="Liu K.-W."/>
            <person name="Li Z."/>
            <person name="Hsiao Y.-Y."/>
            <person name="Qi Y."/>
            <person name="Fu T."/>
            <person name="Tang G."/>
            <person name="Zhang D."/>
            <person name="Sun W.-H."/>
            <person name="Liu D.-K."/>
            <person name="Li Y."/>
            <person name="Chen G.-Z."/>
            <person name="Liu X.-D."/>
            <person name="Liao X.-Y."/>
            <person name="Jiang Y.-T."/>
            <person name="Yu X."/>
            <person name="Hao Y."/>
            <person name="Huang J."/>
            <person name="Zhao X.-W."/>
            <person name="Ke S."/>
            <person name="Chen Y.-Y."/>
            <person name="Wu W.-L."/>
            <person name="Hsu J.-L."/>
            <person name="Lin Y.-F."/>
            <person name="Huang M.-D."/>
            <person name="Li C.-Y."/>
            <person name="Huang L."/>
            <person name="Wang Z.-W."/>
            <person name="Zhao X."/>
            <person name="Zhong W.-Y."/>
            <person name="Peng D.-H."/>
            <person name="Ahmad S."/>
            <person name="Lan S."/>
            <person name="Zhang J.-S."/>
            <person name="Tsai W.-C."/>
            <person name="Van De Peer Y."/>
            <person name="Liu Z.-J."/>
        </authorList>
    </citation>
    <scope>NUCLEOTIDE SEQUENCE</scope>
    <source>
        <strain evidence="2">SCP</strain>
        <tissue evidence="2">Leaves</tissue>
    </source>
</reference>
<dbReference type="PANTHER" id="PTHR35278:SF1">
    <property type="entry name" value="F8K7.16"/>
    <property type="match status" value="1"/>
</dbReference>
<keyword evidence="1" id="KW-0472">Membrane</keyword>
<dbReference type="EMBL" id="JAUJYN010000007">
    <property type="protein sequence ID" value="KAK1266698.1"/>
    <property type="molecule type" value="Genomic_DNA"/>
</dbReference>
<evidence type="ECO:0000313" key="3">
    <source>
        <dbReference type="Proteomes" id="UP001179952"/>
    </source>
</evidence>
<organism evidence="2 3">
    <name type="scientific">Acorus gramineus</name>
    <name type="common">Dwarf sweet flag</name>
    <dbReference type="NCBI Taxonomy" id="55184"/>
    <lineage>
        <taxon>Eukaryota</taxon>
        <taxon>Viridiplantae</taxon>
        <taxon>Streptophyta</taxon>
        <taxon>Embryophyta</taxon>
        <taxon>Tracheophyta</taxon>
        <taxon>Spermatophyta</taxon>
        <taxon>Magnoliopsida</taxon>
        <taxon>Liliopsida</taxon>
        <taxon>Acoraceae</taxon>
        <taxon>Acorus</taxon>
    </lineage>
</organism>